<dbReference type="AlphaFoldDB" id="A0ABD3Q5H3"/>
<dbReference type="PANTHER" id="PTHR20982">
    <property type="entry name" value="RIBOSOME RECYCLING FACTOR"/>
    <property type="match status" value="1"/>
</dbReference>
<protein>
    <recommendedName>
        <fullName evidence="6">Ribosome recycling factor domain-containing protein</fullName>
    </recommendedName>
</protein>
<sequence>MNRLIGIFAAACVCRVNAFVTPNALLGHQQTHSSIVRTQKAVFDRALGCLQMSQEEMDLITLDAEERMDKTMVSLGENLATIRTGRANPSMLDRVEANYYGAMTPINQMATISVPSSQQLQISPFDKSSLNDIEKAIMYSGLGLTPSNDGAVIRINIPQLTEERRKDLLKQCKSIGEEAKVAIRNIRRDGVESIKKMEKAGDLGKDQALDGIDAIQKSTDKHVKMIDETVSRKEKEVSTL</sequence>
<dbReference type="NCBIfam" id="TIGR00496">
    <property type="entry name" value="frr"/>
    <property type="match status" value="1"/>
</dbReference>
<dbReference type="FunFam" id="1.10.132.20:FF:000001">
    <property type="entry name" value="Ribosome-recycling factor"/>
    <property type="match status" value="1"/>
</dbReference>
<dbReference type="HAMAP" id="MF_00040">
    <property type="entry name" value="RRF"/>
    <property type="match status" value="1"/>
</dbReference>
<dbReference type="InterPro" id="IPR023584">
    <property type="entry name" value="Ribosome_recyc_fac_dom"/>
</dbReference>
<keyword evidence="4" id="KW-0648">Protein biosynthesis</keyword>
<evidence type="ECO:0000256" key="4">
    <source>
        <dbReference type="ARBA" id="ARBA00022917"/>
    </source>
</evidence>
<feature type="signal peptide" evidence="5">
    <location>
        <begin position="1"/>
        <end position="18"/>
    </location>
</feature>
<dbReference type="EMBL" id="JABMIG020000069">
    <property type="protein sequence ID" value="KAL3795653.1"/>
    <property type="molecule type" value="Genomic_DNA"/>
</dbReference>
<comment type="caution">
    <text evidence="7">The sequence shown here is derived from an EMBL/GenBank/DDBJ whole genome shotgun (WGS) entry which is preliminary data.</text>
</comment>
<evidence type="ECO:0000256" key="5">
    <source>
        <dbReference type="SAM" id="SignalP"/>
    </source>
</evidence>
<keyword evidence="5" id="KW-0732">Signal</keyword>
<proteinExistence type="inferred from homology"/>
<comment type="subcellular location">
    <subcellularLocation>
        <location evidence="1">Cytoplasm</location>
    </subcellularLocation>
</comment>
<dbReference type="SUPFAM" id="SSF55194">
    <property type="entry name" value="Ribosome recycling factor, RRF"/>
    <property type="match status" value="1"/>
</dbReference>
<dbReference type="Gene3D" id="3.30.1360.40">
    <property type="match status" value="1"/>
</dbReference>
<evidence type="ECO:0000313" key="7">
    <source>
        <dbReference type="EMBL" id="KAL3795653.1"/>
    </source>
</evidence>
<keyword evidence="3" id="KW-0963">Cytoplasm</keyword>
<evidence type="ECO:0000259" key="6">
    <source>
        <dbReference type="Pfam" id="PF01765"/>
    </source>
</evidence>
<evidence type="ECO:0000256" key="2">
    <source>
        <dbReference type="ARBA" id="ARBA00005912"/>
    </source>
</evidence>
<evidence type="ECO:0000313" key="8">
    <source>
        <dbReference type="Proteomes" id="UP001516023"/>
    </source>
</evidence>
<dbReference type="CDD" id="cd00520">
    <property type="entry name" value="RRF"/>
    <property type="match status" value="1"/>
</dbReference>
<dbReference type="InterPro" id="IPR036191">
    <property type="entry name" value="RRF_sf"/>
</dbReference>
<evidence type="ECO:0000256" key="1">
    <source>
        <dbReference type="ARBA" id="ARBA00004496"/>
    </source>
</evidence>
<keyword evidence="8" id="KW-1185">Reference proteome</keyword>
<comment type="similarity">
    <text evidence="2">Belongs to the RRF family.</text>
</comment>
<dbReference type="InterPro" id="IPR002661">
    <property type="entry name" value="Ribosome_recyc_fac"/>
</dbReference>
<dbReference type="Proteomes" id="UP001516023">
    <property type="component" value="Unassembled WGS sequence"/>
</dbReference>
<dbReference type="Gene3D" id="1.10.132.20">
    <property type="entry name" value="Ribosome-recycling factor"/>
    <property type="match status" value="1"/>
</dbReference>
<dbReference type="GO" id="GO:0005737">
    <property type="term" value="C:cytoplasm"/>
    <property type="evidence" value="ECO:0007669"/>
    <property type="project" value="UniProtKB-SubCell"/>
</dbReference>
<accession>A0ABD3Q5H3</accession>
<dbReference type="PANTHER" id="PTHR20982:SF3">
    <property type="entry name" value="MITOCHONDRIAL RIBOSOME RECYCLING FACTOR PSEUDO 1"/>
    <property type="match status" value="1"/>
</dbReference>
<dbReference type="FunFam" id="3.30.1360.40:FF:000001">
    <property type="entry name" value="Ribosome-recycling factor"/>
    <property type="match status" value="1"/>
</dbReference>
<organism evidence="7 8">
    <name type="scientific">Cyclotella cryptica</name>
    <dbReference type="NCBI Taxonomy" id="29204"/>
    <lineage>
        <taxon>Eukaryota</taxon>
        <taxon>Sar</taxon>
        <taxon>Stramenopiles</taxon>
        <taxon>Ochrophyta</taxon>
        <taxon>Bacillariophyta</taxon>
        <taxon>Coscinodiscophyceae</taxon>
        <taxon>Thalassiosirophycidae</taxon>
        <taxon>Stephanodiscales</taxon>
        <taxon>Stephanodiscaceae</taxon>
        <taxon>Cyclotella</taxon>
    </lineage>
</organism>
<name>A0ABD3Q5H3_9STRA</name>
<feature type="chain" id="PRO_5044882262" description="Ribosome recycling factor domain-containing protein" evidence="5">
    <location>
        <begin position="19"/>
        <end position="240"/>
    </location>
</feature>
<reference evidence="7 8" key="1">
    <citation type="journal article" date="2020" name="G3 (Bethesda)">
        <title>Improved Reference Genome for Cyclotella cryptica CCMP332, a Model for Cell Wall Morphogenesis, Salinity Adaptation, and Lipid Production in Diatoms (Bacillariophyta).</title>
        <authorList>
            <person name="Roberts W.R."/>
            <person name="Downey K.M."/>
            <person name="Ruck E.C."/>
            <person name="Traller J.C."/>
            <person name="Alverson A.J."/>
        </authorList>
    </citation>
    <scope>NUCLEOTIDE SEQUENCE [LARGE SCALE GENOMIC DNA]</scope>
    <source>
        <strain evidence="7 8">CCMP332</strain>
    </source>
</reference>
<dbReference type="Pfam" id="PF01765">
    <property type="entry name" value="RRF"/>
    <property type="match status" value="1"/>
</dbReference>
<evidence type="ECO:0000256" key="3">
    <source>
        <dbReference type="ARBA" id="ARBA00022490"/>
    </source>
</evidence>
<feature type="domain" description="Ribosome recycling factor" evidence="6">
    <location>
        <begin position="77"/>
        <end position="237"/>
    </location>
</feature>
<gene>
    <name evidence="7" type="ORF">HJC23_002060</name>
</gene>
<dbReference type="GO" id="GO:0006412">
    <property type="term" value="P:translation"/>
    <property type="evidence" value="ECO:0007669"/>
    <property type="project" value="UniProtKB-KW"/>
</dbReference>